<evidence type="ECO:0000313" key="1">
    <source>
        <dbReference type="EMBL" id="KAJ7648456.1"/>
    </source>
</evidence>
<dbReference type="EMBL" id="JARKIE010000380">
    <property type="protein sequence ID" value="KAJ7648456.1"/>
    <property type="molecule type" value="Genomic_DNA"/>
</dbReference>
<evidence type="ECO:0008006" key="3">
    <source>
        <dbReference type="Google" id="ProtNLM"/>
    </source>
</evidence>
<keyword evidence="2" id="KW-1185">Reference proteome</keyword>
<dbReference type="SUPFAM" id="SSF81383">
    <property type="entry name" value="F-box domain"/>
    <property type="match status" value="1"/>
</dbReference>
<dbReference type="SUPFAM" id="SSF52047">
    <property type="entry name" value="RNI-like"/>
    <property type="match status" value="1"/>
</dbReference>
<proteinExistence type="predicted"/>
<reference evidence="1" key="1">
    <citation type="submission" date="2023-03" db="EMBL/GenBank/DDBJ databases">
        <title>Massive genome expansion in bonnet fungi (Mycena s.s.) driven by repeated elements and novel gene families across ecological guilds.</title>
        <authorList>
            <consortium name="Lawrence Berkeley National Laboratory"/>
            <person name="Harder C.B."/>
            <person name="Miyauchi S."/>
            <person name="Viragh M."/>
            <person name="Kuo A."/>
            <person name="Thoen E."/>
            <person name="Andreopoulos B."/>
            <person name="Lu D."/>
            <person name="Skrede I."/>
            <person name="Drula E."/>
            <person name="Henrissat B."/>
            <person name="Morin E."/>
            <person name="Kohler A."/>
            <person name="Barry K."/>
            <person name="LaButti K."/>
            <person name="Morin E."/>
            <person name="Salamov A."/>
            <person name="Lipzen A."/>
            <person name="Mereny Z."/>
            <person name="Hegedus B."/>
            <person name="Baldrian P."/>
            <person name="Stursova M."/>
            <person name="Weitz H."/>
            <person name="Taylor A."/>
            <person name="Grigoriev I.V."/>
            <person name="Nagy L.G."/>
            <person name="Martin F."/>
            <person name="Kauserud H."/>
        </authorList>
    </citation>
    <scope>NUCLEOTIDE SEQUENCE</scope>
    <source>
        <strain evidence="1">CBHHK067</strain>
    </source>
</reference>
<comment type="caution">
    <text evidence="1">The sequence shown here is derived from an EMBL/GenBank/DDBJ whole genome shotgun (WGS) entry which is preliminary data.</text>
</comment>
<dbReference type="Gene3D" id="3.80.10.10">
    <property type="entry name" value="Ribonuclease Inhibitor"/>
    <property type="match status" value="1"/>
</dbReference>
<evidence type="ECO:0000313" key="2">
    <source>
        <dbReference type="Proteomes" id="UP001221757"/>
    </source>
</evidence>
<dbReference type="Proteomes" id="UP001221757">
    <property type="component" value="Unassembled WGS sequence"/>
</dbReference>
<name>A0AAD7CGU2_MYCRO</name>
<sequence>MTSIAESHIAPPSSRRVPVETWTQIFEELPRDSLSQARLVDALFQRITRPLLFREFNFHPYARRRVERYALPTWDLCLPQPAHVELLLQRLQFWLSDEIAPFVRICSITPCDSTHWQNLRSDWEFSRKDDPYILLATLFDSLPRFTNVRRLVATLVPFTDIAVQNLGLLPNLTHLEVDTVDMSKVTLDVVNLSRSRLAVSSFMFRYEGREVHNFRKQDGTAMEKWLPTLRPDTLHHLDLPYQQPAFTRIQFGAQFPRVNTLKFEWKHPTALNLDVLSKFPATEVLIIQVDEWREMEELQNYHHDIARTSPFQVLTSLKEYTGPLGLIPCFSPIPTLNRLTLSHCNPRDLLDLHGHVPTLINITSLSADFTQFSMANLQDLCRFFPSLTELRVVVDLTCVTFEAEEFFRTLCESSPLPATIKKSVIYWPSNKSNREHYDQLALESVVQSILSNHPTMEFIWLDMHGSMLLWRRGYAEAYQYYDSATDRPNVHVDHRREGRADLWALPQSALIMDAGFLHANERVPITSLIASGLLQTPMSESTQAIEPDTVSASGRIPVETWCQIFEELPRDSLAQAYLVDSLFQRIARPLLFREFNFHPYARRTVEHHHFTTWDLCLPQPAHVELLLQRKKLRRPPTSVPLHHGALPSMCLTAGNYRLRLVATLVPFTDIAVQNLGLLPNLTHLEVDKVDLSRVTEGVVNLSRSRLAVSSFMFRYERNEVAKSRERDETAMERWLPMFFSPKSNPALDFHT</sequence>
<dbReference type="InterPro" id="IPR032675">
    <property type="entry name" value="LRR_dom_sf"/>
</dbReference>
<dbReference type="InterPro" id="IPR036047">
    <property type="entry name" value="F-box-like_dom_sf"/>
</dbReference>
<dbReference type="AlphaFoldDB" id="A0AAD7CGU2"/>
<accession>A0AAD7CGU2</accession>
<gene>
    <name evidence="1" type="ORF">B0H17DRAFT_1215640</name>
</gene>
<organism evidence="1 2">
    <name type="scientific">Mycena rosella</name>
    <name type="common">Pink bonnet</name>
    <name type="synonym">Agaricus rosellus</name>
    <dbReference type="NCBI Taxonomy" id="1033263"/>
    <lineage>
        <taxon>Eukaryota</taxon>
        <taxon>Fungi</taxon>
        <taxon>Dikarya</taxon>
        <taxon>Basidiomycota</taxon>
        <taxon>Agaricomycotina</taxon>
        <taxon>Agaricomycetes</taxon>
        <taxon>Agaricomycetidae</taxon>
        <taxon>Agaricales</taxon>
        <taxon>Marasmiineae</taxon>
        <taxon>Mycenaceae</taxon>
        <taxon>Mycena</taxon>
    </lineage>
</organism>
<protein>
    <recommendedName>
        <fullName evidence="3">F-box domain-containing protein</fullName>
    </recommendedName>
</protein>